<accession>X1MD03</accession>
<dbReference type="AlphaFoldDB" id="X1MD03"/>
<sequence length="147" mass="17254">MRYFWIFAFAPFIFCSGQLKESKGLNSNIEGVLLKSNSGMWNSKMSLRLSAFLYGGRSEIPHCVRNRLRNLMKYNEIATPRPLQFLMVGVRNDKKGFEQHALEIEPKELYVTFTSLEKEFLQRDGFFAQKSQYKKFSDLYKSLKNRS</sequence>
<evidence type="ECO:0000313" key="1">
    <source>
        <dbReference type="EMBL" id="GAI29163.1"/>
    </source>
</evidence>
<comment type="caution">
    <text evidence="1">The sequence shown here is derived from an EMBL/GenBank/DDBJ whole genome shotgun (WGS) entry which is preliminary data.</text>
</comment>
<feature type="non-terminal residue" evidence="1">
    <location>
        <position position="147"/>
    </location>
</feature>
<proteinExistence type="predicted"/>
<reference evidence="1" key="1">
    <citation type="journal article" date="2014" name="Front. Microbiol.">
        <title>High frequency of phylogenetically diverse reductive dehalogenase-homologous genes in deep subseafloor sedimentary metagenomes.</title>
        <authorList>
            <person name="Kawai M."/>
            <person name="Futagami T."/>
            <person name="Toyoda A."/>
            <person name="Takaki Y."/>
            <person name="Nishi S."/>
            <person name="Hori S."/>
            <person name="Arai W."/>
            <person name="Tsubouchi T."/>
            <person name="Morono Y."/>
            <person name="Uchiyama I."/>
            <person name="Ito T."/>
            <person name="Fujiyama A."/>
            <person name="Inagaki F."/>
            <person name="Takami H."/>
        </authorList>
    </citation>
    <scope>NUCLEOTIDE SEQUENCE</scope>
    <source>
        <strain evidence="1">Expedition CK06-06</strain>
    </source>
</reference>
<organism evidence="1">
    <name type="scientific">marine sediment metagenome</name>
    <dbReference type="NCBI Taxonomy" id="412755"/>
    <lineage>
        <taxon>unclassified sequences</taxon>
        <taxon>metagenomes</taxon>
        <taxon>ecological metagenomes</taxon>
    </lineage>
</organism>
<dbReference type="EMBL" id="BARV01019278">
    <property type="protein sequence ID" value="GAI29163.1"/>
    <property type="molecule type" value="Genomic_DNA"/>
</dbReference>
<protein>
    <submittedName>
        <fullName evidence="1">Uncharacterized protein</fullName>
    </submittedName>
</protein>
<gene>
    <name evidence="1" type="ORF">S06H3_32417</name>
</gene>
<name>X1MD03_9ZZZZ</name>